<name>A0AAV5S7Y6_9BILA</name>
<dbReference type="Pfam" id="PF00651">
    <property type="entry name" value="BTB"/>
    <property type="match status" value="1"/>
</dbReference>
<evidence type="ECO:0000259" key="1">
    <source>
        <dbReference type="PROSITE" id="PS50097"/>
    </source>
</evidence>
<dbReference type="SUPFAM" id="SSF49599">
    <property type="entry name" value="TRAF domain-like"/>
    <property type="match status" value="1"/>
</dbReference>
<dbReference type="PANTHER" id="PTHR47022">
    <property type="entry name" value="BTB AND MATH DOMAIN-CONTAINING PROTEIN 36-RELATED"/>
    <property type="match status" value="1"/>
</dbReference>
<accession>A0AAV5S7Y6</accession>
<dbReference type="InterPro" id="IPR011333">
    <property type="entry name" value="SKP1/BTB/POZ_sf"/>
</dbReference>
<organism evidence="2 3">
    <name type="scientific">Pristionchus entomophagus</name>
    <dbReference type="NCBI Taxonomy" id="358040"/>
    <lineage>
        <taxon>Eukaryota</taxon>
        <taxon>Metazoa</taxon>
        <taxon>Ecdysozoa</taxon>
        <taxon>Nematoda</taxon>
        <taxon>Chromadorea</taxon>
        <taxon>Rhabditida</taxon>
        <taxon>Rhabditina</taxon>
        <taxon>Diplogasteromorpha</taxon>
        <taxon>Diplogasteroidea</taxon>
        <taxon>Neodiplogasteridae</taxon>
        <taxon>Pristionchus</taxon>
    </lineage>
</organism>
<dbReference type="PROSITE" id="PS50097">
    <property type="entry name" value="BTB"/>
    <property type="match status" value="1"/>
</dbReference>
<dbReference type="SUPFAM" id="SSF54695">
    <property type="entry name" value="POZ domain"/>
    <property type="match status" value="1"/>
</dbReference>
<dbReference type="InterPro" id="IPR008974">
    <property type="entry name" value="TRAF-like"/>
</dbReference>
<feature type="domain" description="BTB" evidence="1">
    <location>
        <begin position="127"/>
        <end position="176"/>
    </location>
</feature>
<dbReference type="Gene3D" id="3.30.710.10">
    <property type="entry name" value="Potassium Channel Kv1.1, Chain A"/>
    <property type="match status" value="1"/>
</dbReference>
<dbReference type="Proteomes" id="UP001432027">
    <property type="component" value="Unassembled WGS sequence"/>
</dbReference>
<keyword evidence="3" id="KW-1185">Reference proteome</keyword>
<dbReference type="AlphaFoldDB" id="A0AAV5S7Y6"/>
<evidence type="ECO:0000313" key="2">
    <source>
        <dbReference type="EMBL" id="GMS78605.1"/>
    </source>
</evidence>
<protein>
    <recommendedName>
        <fullName evidence="1">BTB domain-containing protein</fullName>
    </recommendedName>
</protein>
<dbReference type="InterPro" id="IPR000210">
    <property type="entry name" value="BTB/POZ_dom"/>
</dbReference>
<dbReference type="Gene3D" id="2.60.210.10">
    <property type="entry name" value="Apoptosis, Tumor Necrosis Factor Receptor Associated Protein 2, Chain A"/>
    <property type="match status" value="1"/>
</dbReference>
<dbReference type="EMBL" id="BTSX01000001">
    <property type="protein sequence ID" value="GMS78605.1"/>
    <property type="molecule type" value="Genomic_DNA"/>
</dbReference>
<feature type="non-terminal residue" evidence="2">
    <location>
        <position position="176"/>
    </location>
</feature>
<comment type="caution">
    <text evidence="2">The sequence shown here is derived from an EMBL/GenBank/DDBJ whole genome shotgun (WGS) entry which is preliminary data.</text>
</comment>
<feature type="non-terminal residue" evidence="2">
    <location>
        <position position="1"/>
    </location>
</feature>
<evidence type="ECO:0000313" key="3">
    <source>
        <dbReference type="Proteomes" id="UP001432027"/>
    </source>
</evidence>
<gene>
    <name evidence="2" type="ORF">PENTCL1PPCAC_780</name>
</gene>
<proteinExistence type="predicted"/>
<dbReference type="PANTHER" id="PTHR47022:SF1">
    <property type="entry name" value="BTB AND MATH DOMAIN-CONTAINING PROTEIN 36-RELATED"/>
    <property type="match status" value="1"/>
</dbReference>
<reference evidence="2" key="1">
    <citation type="submission" date="2023-10" db="EMBL/GenBank/DDBJ databases">
        <title>Genome assembly of Pristionchus species.</title>
        <authorList>
            <person name="Yoshida K."/>
            <person name="Sommer R.J."/>
        </authorList>
    </citation>
    <scope>NUCLEOTIDE SEQUENCE</scope>
    <source>
        <strain evidence="2">RS0144</strain>
    </source>
</reference>
<sequence>YEGGFEWIAGIRPNNTNQSRAEITLSCNNQRGGEWRCEANVDVVLFCAIKFDFCRKRRVKLNNTERVHVYSGFGKYSTLTAPAKGYINNDKVFFEFRFNIISSEDKEAIDTALIFDLSKFSSPIEASNVTMLIGEKNLQLSKEYLAIHSPFFHAMFFGNFAENGKKEIEIKDVVYE</sequence>